<dbReference type="EMBL" id="RWGY01000031">
    <property type="protein sequence ID" value="TVU16590.1"/>
    <property type="molecule type" value="Genomic_DNA"/>
</dbReference>
<accession>A0A5J9TZ38</accession>
<dbReference type="Proteomes" id="UP000324897">
    <property type="component" value="Unassembled WGS sequence"/>
</dbReference>
<evidence type="ECO:0000313" key="2">
    <source>
        <dbReference type="Proteomes" id="UP000324897"/>
    </source>
</evidence>
<dbReference type="Gramene" id="TVU16590">
    <property type="protein sequence ID" value="TVU16590"/>
    <property type="gene ID" value="EJB05_40161"/>
</dbReference>
<name>A0A5J9TZ38_9POAL</name>
<dbReference type="AlphaFoldDB" id="A0A5J9TZ38"/>
<keyword evidence="2" id="KW-1185">Reference proteome</keyword>
<evidence type="ECO:0000313" key="1">
    <source>
        <dbReference type="EMBL" id="TVU16590.1"/>
    </source>
</evidence>
<gene>
    <name evidence="1" type="ORF">EJB05_40161</name>
</gene>
<sequence length="105" mass="12151">MAAFVYRKTQALGKIQFIGGPKGFTICRRNEYGIVNLKKKCMCLKILPLSVNLTCTMEWRFDLVCRRDRFALASIDHVHELQFILSVLLQFICLVVDHMVKSMLL</sequence>
<organism evidence="1 2">
    <name type="scientific">Eragrostis curvula</name>
    <name type="common">weeping love grass</name>
    <dbReference type="NCBI Taxonomy" id="38414"/>
    <lineage>
        <taxon>Eukaryota</taxon>
        <taxon>Viridiplantae</taxon>
        <taxon>Streptophyta</taxon>
        <taxon>Embryophyta</taxon>
        <taxon>Tracheophyta</taxon>
        <taxon>Spermatophyta</taxon>
        <taxon>Magnoliopsida</taxon>
        <taxon>Liliopsida</taxon>
        <taxon>Poales</taxon>
        <taxon>Poaceae</taxon>
        <taxon>PACMAD clade</taxon>
        <taxon>Chloridoideae</taxon>
        <taxon>Eragrostideae</taxon>
        <taxon>Eragrostidinae</taxon>
        <taxon>Eragrostis</taxon>
    </lineage>
</organism>
<proteinExistence type="predicted"/>
<reference evidence="1 2" key="1">
    <citation type="journal article" date="2019" name="Sci. Rep.">
        <title>A high-quality genome of Eragrostis curvula grass provides insights into Poaceae evolution and supports new strategies to enhance forage quality.</title>
        <authorList>
            <person name="Carballo J."/>
            <person name="Santos B.A.C.M."/>
            <person name="Zappacosta D."/>
            <person name="Garbus I."/>
            <person name="Selva J.P."/>
            <person name="Gallo C.A."/>
            <person name="Diaz A."/>
            <person name="Albertini E."/>
            <person name="Caccamo M."/>
            <person name="Echenique V."/>
        </authorList>
    </citation>
    <scope>NUCLEOTIDE SEQUENCE [LARGE SCALE GENOMIC DNA]</scope>
    <source>
        <strain evidence="2">cv. Victoria</strain>
        <tissue evidence="1">Leaf</tissue>
    </source>
</reference>
<protein>
    <submittedName>
        <fullName evidence="1">Uncharacterized protein</fullName>
    </submittedName>
</protein>
<comment type="caution">
    <text evidence="1">The sequence shown here is derived from an EMBL/GenBank/DDBJ whole genome shotgun (WGS) entry which is preliminary data.</text>
</comment>